<comment type="subcellular location">
    <subcellularLocation>
        <location evidence="6">Cell membrane</location>
        <topology evidence="6">Lipid-anchor</topology>
    </subcellularLocation>
</comment>
<keyword evidence="12" id="KW-1185">Reference proteome</keyword>
<dbReference type="Pfam" id="PF25976">
    <property type="entry name" value="LpqB_N"/>
    <property type="match status" value="1"/>
</dbReference>
<sequence length="581" mass="62563">MRNHVSRYLTALIAVGCAATTAACTSLPSNSEPQALRSFEASASEEPQGPVADQEPDLLLRDFYEANNNPQQRYSLARRYLTNRASQSWNPAPETLVLDGIEISSAADSSTKNRRYDVRGLIVGSIGEGGEYRPRNERYSTTIGLEKVDGQWRISTLPDQIVVQRNELWNHYREKQVYFFDTSGTTLVADRRWIFQEKMGHNDNHESALLSLILAGPAKSLAPGVVNEVPSGAAYAGYHDDYYQFTGLSSLDEDSLKRLTAQSVWTLALAEVPGPYRFKFDGATMKSPIDGSEELTVDDFAEYNPLPQQSADSGLYAFNSSGVKKLNQGLATPTTGTLGSTHNIESMAVSAKTGTAAAVRTAGEGDAKISTLMLGPIGGQFVDVLKARRLTAPSFEPSSSSLWVVKDSDQVVRLSRSSENEGIVETVVDTSDLGPLGKNISALQLSRSGVRAAFIVDGSVYTATVARPNPGQRKLVNVQEIIPSLANVAQSLAWQPNGSLIIGTSKPDAPVWIVAQDGSLGSKLSAGNIVAPVVNVAASQSTLYISDARAALELPNSDTSTTYWREVQGLEGSRSVLVVPR</sequence>
<dbReference type="Proteomes" id="UP000423525">
    <property type="component" value="Chromosome"/>
</dbReference>
<dbReference type="NCBIfam" id="NF010141">
    <property type="entry name" value="PRK13616.1"/>
    <property type="match status" value="1"/>
</dbReference>
<dbReference type="AlphaFoldDB" id="A0A6I8MGB4"/>
<dbReference type="KEGG" id="crf:FRC0190_00693"/>
<evidence type="ECO:0000313" key="11">
    <source>
        <dbReference type="Proteomes" id="UP000423525"/>
    </source>
</evidence>
<keyword evidence="3 6" id="KW-0472">Membrane</keyword>
<feature type="domain" description="GerMN" evidence="8">
    <location>
        <begin position="206"/>
        <end position="289"/>
    </location>
</feature>
<dbReference type="Pfam" id="PF10647">
    <property type="entry name" value="Gmad1"/>
    <property type="match status" value="1"/>
</dbReference>
<dbReference type="InterPro" id="IPR018910">
    <property type="entry name" value="LpqB_C"/>
</dbReference>
<protein>
    <recommendedName>
        <fullName evidence="6">Lipoprotein LpqB</fullName>
    </recommendedName>
</protein>
<dbReference type="InterPro" id="IPR019606">
    <property type="entry name" value="GerMN"/>
</dbReference>
<dbReference type="HAMAP" id="MF_01373">
    <property type="entry name" value="LpqB_lipoprot"/>
    <property type="match status" value="1"/>
</dbReference>
<keyword evidence="4 6" id="KW-0564">Palmitate</keyword>
<accession>A0A6I8MGB4</accession>
<dbReference type="PROSITE" id="PS51257">
    <property type="entry name" value="PROKAR_LIPOPROTEIN"/>
    <property type="match status" value="1"/>
</dbReference>
<evidence type="ECO:0000313" key="10">
    <source>
        <dbReference type="EMBL" id="VZH84685.1"/>
    </source>
</evidence>
<dbReference type="GO" id="GO:0005886">
    <property type="term" value="C:plasma membrane"/>
    <property type="evidence" value="ECO:0007669"/>
    <property type="project" value="UniProtKB-SubCell"/>
</dbReference>
<name>A0A6I8MGB4_9CORY</name>
<evidence type="ECO:0000256" key="7">
    <source>
        <dbReference type="SAM" id="SignalP"/>
    </source>
</evidence>
<evidence type="ECO:0000256" key="1">
    <source>
        <dbReference type="ARBA" id="ARBA00022475"/>
    </source>
</evidence>
<dbReference type="InterPro" id="IPR059026">
    <property type="entry name" value="LpqB_N"/>
</dbReference>
<comment type="similarity">
    <text evidence="6">Belongs to the LpqB lipoprotein family.</text>
</comment>
<evidence type="ECO:0000313" key="12">
    <source>
        <dbReference type="Proteomes" id="UP001265983"/>
    </source>
</evidence>
<evidence type="ECO:0000313" key="9">
    <source>
        <dbReference type="EMBL" id="MDT9410539.1"/>
    </source>
</evidence>
<dbReference type="InterPro" id="IPR023959">
    <property type="entry name" value="LpqB"/>
</dbReference>
<evidence type="ECO:0000256" key="6">
    <source>
        <dbReference type="HAMAP-Rule" id="MF_01373"/>
    </source>
</evidence>
<reference evidence="9 12" key="2">
    <citation type="submission" date="2023-03" db="EMBL/GenBank/DDBJ databases">
        <title>Whole genome sequence of the first Corynebacterium rouxii strains isolated in Brazil: a recent member of Corynebacterium diphtheriae complex.</title>
        <authorList>
            <person name="Vieira V."/>
            <person name="Ramos J.N."/>
            <person name="Araujo M.R.B."/>
            <person name="Baio P.V."/>
            <person name="Sant'Anna L.O."/>
            <person name="Veras J.F.C."/>
            <person name="Vieira E.M.D."/>
            <person name="Sousa M.A.B."/>
            <person name="Camargo C.H."/>
            <person name="Sacchi C.T."/>
            <person name="Campos K.R."/>
            <person name="Santos M.B.N."/>
            <person name="Bokermann S."/>
            <person name="Alvim L.B."/>
            <person name="Santos L.S."/>
            <person name="Mattos-Guaraldi A.L."/>
        </authorList>
    </citation>
    <scope>NUCLEOTIDE SEQUENCE [LARGE SCALE GENOMIC DNA]</scope>
    <source>
        <strain evidence="9 12">70862</strain>
    </source>
</reference>
<proteinExistence type="inferred from homology"/>
<dbReference type="SUPFAM" id="SSF75011">
    <property type="entry name" value="3-carboxy-cis,cis-mucoante lactonizing enzyme"/>
    <property type="match status" value="1"/>
</dbReference>
<dbReference type="Proteomes" id="UP001265983">
    <property type="component" value="Unassembled WGS sequence"/>
</dbReference>
<gene>
    <name evidence="6 9" type="primary">lpqB</name>
    <name evidence="10" type="ORF">FRC0190_00693</name>
    <name evidence="9" type="ORF">P8T80_03940</name>
</gene>
<dbReference type="SMART" id="SM00909">
    <property type="entry name" value="Germane"/>
    <property type="match status" value="1"/>
</dbReference>
<evidence type="ECO:0000259" key="8">
    <source>
        <dbReference type="SMART" id="SM00909"/>
    </source>
</evidence>
<feature type="signal peptide" evidence="7">
    <location>
        <begin position="1"/>
        <end position="22"/>
    </location>
</feature>
<dbReference type="EMBL" id="JARUHM010000008">
    <property type="protein sequence ID" value="MDT9410539.1"/>
    <property type="molecule type" value="Genomic_DNA"/>
</dbReference>
<evidence type="ECO:0000256" key="4">
    <source>
        <dbReference type="ARBA" id="ARBA00023139"/>
    </source>
</evidence>
<evidence type="ECO:0000256" key="3">
    <source>
        <dbReference type="ARBA" id="ARBA00023136"/>
    </source>
</evidence>
<dbReference type="EMBL" id="LR738855">
    <property type="protein sequence ID" value="VZH84685.1"/>
    <property type="molecule type" value="Genomic_DNA"/>
</dbReference>
<feature type="chain" id="PRO_5039380010" description="Lipoprotein LpqB" evidence="7">
    <location>
        <begin position="23"/>
        <end position="581"/>
    </location>
</feature>
<keyword evidence="2 6" id="KW-0732">Signal</keyword>
<organism evidence="10 11">
    <name type="scientific">Corynebacterium rouxii</name>
    <dbReference type="NCBI Taxonomy" id="2719119"/>
    <lineage>
        <taxon>Bacteria</taxon>
        <taxon>Bacillati</taxon>
        <taxon>Actinomycetota</taxon>
        <taxon>Actinomycetes</taxon>
        <taxon>Mycobacteriales</taxon>
        <taxon>Corynebacteriaceae</taxon>
        <taxon>Corynebacterium</taxon>
    </lineage>
</organism>
<evidence type="ECO:0000256" key="5">
    <source>
        <dbReference type="ARBA" id="ARBA00023288"/>
    </source>
</evidence>
<reference evidence="10 11" key="1">
    <citation type="submission" date="2019-11" db="EMBL/GenBank/DDBJ databases">
        <authorList>
            <person name="Brisse S."/>
        </authorList>
    </citation>
    <scope>NUCLEOTIDE SEQUENCE [LARGE SCALE GENOMIC DNA]</scope>
    <source>
        <strain evidence="10">FRC0190</strain>
    </source>
</reference>
<dbReference type="Pfam" id="PF10646">
    <property type="entry name" value="Germane"/>
    <property type="match status" value="1"/>
</dbReference>
<dbReference type="RefSeq" id="WP_155871943.1">
    <property type="nucleotide sequence ID" value="NZ_CP168248.1"/>
</dbReference>
<keyword evidence="1 6" id="KW-1003">Cell membrane</keyword>
<keyword evidence="5 6" id="KW-0449">Lipoprotein</keyword>
<evidence type="ECO:0000256" key="2">
    <source>
        <dbReference type="ARBA" id="ARBA00022729"/>
    </source>
</evidence>